<dbReference type="EMBL" id="AP011177">
    <property type="protein sequence ID" value="BAJ01793.1"/>
    <property type="molecule type" value="Genomic_DNA"/>
</dbReference>
<dbReference type="KEGG" id="svo:SVI_1822"/>
<dbReference type="HOGENOM" id="CLU_3222002_0_0_6"/>
<protein>
    <submittedName>
        <fullName evidence="1">Uncharacterized protein</fullName>
    </submittedName>
</protein>
<name>D4ZJE4_SHEVD</name>
<proteinExistence type="predicted"/>
<organism evidence="1 2">
    <name type="scientific">Shewanella violacea (strain JCM 10179 / CIP 106290 / LMG 19151 / DSS12)</name>
    <dbReference type="NCBI Taxonomy" id="637905"/>
    <lineage>
        <taxon>Bacteria</taxon>
        <taxon>Pseudomonadati</taxon>
        <taxon>Pseudomonadota</taxon>
        <taxon>Gammaproteobacteria</taxon>
        <taxon>Alteromonadales</taxon>
        <taxon>Shewanellaceae</taxon>
        <taxon>Shewanella</taxon>
    </lineage>
</organism>
<sequence length="44" mass="5028">MSALISHFISKLVLSCIDDFQNKTHYPLDMLNDSYLKLAQNNNA</sequence>
<dbReference type="STRING" id="637905.SVI_1822"/>
<reference evidence="2" key="1">
    <citation type="journal article" date="2010" name="Mol. Biosyst.">
        <title>Complete genome sequence and comparative analysis of Shewanella violacea, a psychrophilic and piezophilic bacterium from deep sea floor sediments.</title>
        <authorList>
            <person name="Aono E."/>
            <person name="Baba T."/>
            <person name="Ara T."/>
            <person name="Nishi T."/>
            <person name="Nakamichi T."/>
            <person name="Inamoto E."/>
            <person name="Toyonaga H."/>
            <person name="Hasegawa M."/>
            <person name="Takai Y."/>
            <person name="Okumura Y."/>
            <person name="Baba M."/>
            <person name="Tomita M."/>
            <person name="Kato C."/>
            <person name="Oshima T."/>
            <person name="Nakasone K."/>
            <person name="Mori H."/>
        </authorList>
    </citation>
    <scope>NUCLEOTIDE SEQUENCE [LARGE SCALE GENOMIC DNA]</scope>
    <source>
        <strain evidence="2">JCM 10179 / CIP 106290 / LMG 19151 / DSS12</strain>
    </source>
</reference>
<dbReference type="Proteomes" id="UP000002350">
    <property type="component" value="Chromosome"/>
</dbReference>
<evidence type="ECO:0000313" key="2">
    <source>
        <dbReference type="Proteomes" id="UP000002350"/>
    </source>
</evidence>
<accession>D4ZJE4</accession>
<dbReference type="AlphaFoldDB" id="D4ZJE4"/>
<evidence type="ECO:0000313" key="1">
    <source>
        <dbReference type="EMBL" id="BAJ01793.1"/>
    </source>
</evidence>
<keyword evidence="2" id="KW-1185">Reference proteome</keyword>
<gene>
    <name evidence="1" type="ordered locus">SVI_1822</name>
</gene>